<name>A0ABV9JIR9_9LACT</name>
<accession>A0ABV9JIR9</accession>
<evidence type="ECO:0000313" key="3">
    <source>
        <dbReference type="Proteomes" id="UP001595987"/>
    </source>
</evidence>
<gene>
    <name evidence="2" type="ORF">ACFO26_10165</name>
</gene>
<dbReference type="InterPro" id="IPR043708">
    <property type="entry name" value="DUF5648"/>
</dbReference>
<comment type="caution">
    <text evidence="2">The sequence shown here is derived from an EMBL/GenBank/DDBJ whole genome shotgun (WGS) entry which is preliminary data.</text>
</comment>
<evidence type="ECO:0000259" key="1">
    <source>
        <dbReference type="Pfam" id="PF18885"/>
    </source>
</evidence>
<sequence>MNKQFIKMLVTFAITGIIMVGFSIAHADMNSYRLYNTHNGEHFWTTSLAEKQSLVTAGWRYEEVAWSSASSGKTAIFRVYNPNSGEHFYTTSTIEEKSLIHVGWRTDGTLGYSGGSYPVYRLYDGKTHFYTINKTEKNSLAKTKGWSYEGIAFYSHAPEYNWHYDVTEGADSGHAGDVHFPQFYYFTSTQAVTKTYSGNDVFYAYNDTAFNFNAQLQADAKSADYANEQARVAWSTTQNKDALAVADATAEVAADKTKIGEATALVKQANADVTADTQHNLDATNDNALLAKYKTALASAQSAANADNTTCTKAKNALDTLNKQGTDYVKLGYIVSLSNNGETATVNFTETTKKGTSVKKTTFSRSATLWVK</sequence>
<proteinExistence type="predicted"/>
<protein>
    <recommendedName>
        <fullName evidence="1">DUF5648 domain-containing protein</fullName>
    </recommendedName>
</protein>
<organism evidence="2 3">
    <name type="scientific">Lactococcus nasutitermitis</name>
    <dbReference type="NCBI Taxonomy" id="1652957"/>
    <lineage>
        <taxon>Bacteria</taxon>
        <taxon>Bacillati</taxon>
        <taxon>Bacillota</taxon>
        <taxon>Bacilli</taxon>
        <taxon>Lactobacillales</taxon>
        <taxon>Streptococcaceae</taxon>
        <taxon>Lactococcus</taxon>
    </lineage>
</organism>
<reference evidence="3" key="1">
    <citation type="journal article" date="2019" name="Int. J. Syst. Evol. Microbiol.">
        <title>The Global Catalogue of Microorganisms (GCM) 10K type strain sequencing project: providing services to taxonomists for standard genome sequencing and annotation.</title>
        <authorList>
            <consortium name="The Broad Institute Genomics Platform"/>
            <consortium name="The Broad Institute Genome Sequencing Center for Infectious Disease"/>
            <person name="Wu L."/>
            <person name="Ma J."/>
        </authorList>
    </citation>
    <scope>NUCLEOTIDE SEQUENCE [LARGE SCALE GENOMIC DNA]</scope>
    <source>
        <strain evidence="3">CCUG 63287</strain>
    </source>
</reference>
<dbReference type="Proteomes" id="UP001595987">
    <property type="component" value="Unassembled WGS sequence"/>
</dbReference>
<keyword evidence="3" id="KW-1185">Reference proteome</keyword>
<evidence type="ECO:0000313" key="2">
    <source>
        <dbReference type="EMBL" id="MFC4653269.1"/>
    </source>
</evidence>
<dbReference type="RefSeq" id="WP_213536450.1">
    <property type="nucleotide sequence ID" value="NZ_BOVQ01000007.1"/>
</dbReference>
<dbReference type="EMBL" id="JBHSGD010000010">
    <property type="protein sequence ID" value="MFC4653269.1"/>
    <property type="molecule type" value="Genomic_DNA"/>
</dbReference>
<feature type="domain" description="DUF5648" evidence="1">
    <location>
        <begin position="31"/>
        <end position="155"/>
    </location>
</feature>
<dbReference type="Pfam" id="PF18885">
    <property type="entry name" value="DUF5648"/>
    <property type="match status" value="1"/>
</dbReference>